<reference evidence="2" key="1">
    <citation type="submission" date="2016-04" db="EMBL/GenBank/DDBJ databases">
        <title>Cephalotus genome sequencing.</title>
        <authorList>
            <person name="Fukushima K."/>
            <person name="Hasebe M."/>
            <person name="Fang X."/>
        </authorList>
    </citation>
    <scope>NUCLEOTIDE SEQUENCE [LARGE SCALE GENOMIC DNA]</scope>
    <source>
        <strain evidence="2">cv. St1</strain>
    </source>
</reference>
<dbReference type="AlphaFoldDB" id="A0A1Q3B4Z4"/>
<dbReference type="InterPro" id="IPR053098">
    <property type="entry name" value="Petuviruses_polyprotein"/>
</dbReference>
<comment type="caution">
    <text evidence="1">The sequence shown here is derived from an EMBL/GenBank/DDBJ whole genome shotgun (WGS) entry which is preliminary data.</text>
</comment>
<dbReference type="PANTHER" id="PTHR48435:SF1">
    <property type="entry name" value="POLYPROTEIN"/>
    <property type="match status" value="1"/>
</dbReference>
<organism evidence="1 2">
    <name type="scientific">Cephalotus follicularis</name>
    <name type="common">Albany pitcher plant</name>
    <dbReference type="NCBI Taxonomy" id="3775"/>
    <lineage>
        <taxon>Eukaryota</taxon>
        <taxon>Viridiplantae</taxon>
        <taxon>Streptophyta</taxon>
        <taxon>Embryophyta</taxon>
        <taxon>Tracheophyta</taxon>
        <taxon>Spermatophyta</taxon>
        <taxon>Magnoliopsida</taxon>
        <taxon>eudicotyledons</taxon>
        <taxon>Gunneridae</taxon>
        <taxon>Pentapetalae</taxon>
        <taxon>rosids</taxon>
        <taxon>fabids</taxon>
        <taxon>Oxalidales</taxon>
        <taxon>Cephalotaceae</taxon>
        <taxon>Cephalotus</taxon>
    </lineage>
</organism>
<feature type="non-terminal residue" evidence="1">
    <location>
        <position position="1"/>
    </location>
</feature>
<keyword evidence="2" id="KW-1185">Reference proteome</keyword>
<name>A0A1Q3B4Z4_CEPFO</name>
<evidence type="ECO:0008006" key="3">
    <source>
        <dbReference type="Google" id="ProtNLM"/>
    </source>
</evidence>
<evidence type="ECO:0000313" key="2">
    <source>
        <dbReference type="Proteomes" id="UP000187406"/>
    </source>
</evidence>
<sequence length="275" mass="31523">YIQATRFDNCHLLAIEKEQFVTLEISEYLPKHASEGYTHLHFGAIRLALTFHGRKGLLVVSHLVTSKIALLDTHFLDYQHTCIDVGTMFITLFSNFNIPLSDPYPLTTLKIEVQIVGAPQINSTFTATLHYQMVYRVQNYALDITVPQETEDALMITVNSTHVLSYKTCTSCQFTEKKDVKVESIFPKKSDEEETIAHIFSTTYQLELVPVNAFDSQGKPIYTFADPDRHKYWNICDCPNVFMMIKMINLPLKKSPVLKPSYKSNMKIEILLLVF</sequence>
<dbReference type="EMBL" id="BDDD01000295">
    <property type="protein sequence ID" value="GAV63126.1"/>
    <property type="molecule type" value="Genomic_DNA"/>
</dbReference>
<gene>
    <name evidence="1" type="ORF">CFOL_v3_06647</name>
</gene>
<dbReference type="InParanoid" id="A0A1Q3B4Z4"/>
<protein>
    <recommendedName>
        <fullName evidence="3">MP domain-containing protein</fullName>
    </recommendedName>
</protein>
<accession>A0A1Q3B4Z4</accession>
<dbReference type="OrthoDB" id="1720991at2759"/>
<evidence type="ECO:0000313" key="1">
    <source>
        <dbReference type="EMBL" id="GAV63126.1"/>
    </source>
</evidence>
<dbReference type="PANTHER" id="PTHR48435">
    <property type="entry name" value="POLYPROTEIN"/>
    <property type="match status" value="1"/>
</dbReference>
<proteinExistence type="predicted"/>
<dbReference type="Proteomes" id="UP000187406">
    <property type="component" value="Unassembled WGS sequence"/>
</dbReference>